<keyword evidence="3" id="KW-1185">Reference proteome</keyword>
<organism evidence="2 3">
    <name type="scientific">Phaeosphaeria nodorum (strain SN15 / ATCC MYA-4574 / FGSC 10173)</name>
    <name type="common">Glume blotch fungus</name>
    <name type="synonym">Parastagonospora nodorum</name>
    <dbReference type="NCBI Taxonomy" id="321614"/>
    <lineage>
        <taxon>Eukaryota</taxon>
        <taxon>Fungi</taxon>
        <taxon>Dikarya</taxon>
        <taxon>Ascomycota</taxon>
        <taxon>Pezizomycotina</taxon>
        <taxon>Dothideomycetes</taxon>
        <taxon>Pleosporomycetidae</taxon>
        <taxon>Pleosporales</taxon>
        <taxon>Pleosporineae</taxon>
        <taxon>Phaeosphaeriaceae</taxon>
        <taxon>Parastagonospora</taxon>
    </lineage>
</organism>
<dbReference type="Proteomes" id="UP000663193">
    <property type="component" value="Chromosome 22"/>
</dbReference>
<dbReference type="VEuPathDB" id="FungiDB:JI435_308420"/>
<dbReference type="EMBL" id="CP069044">
    <property type="protein sequence ID" value="QRD07284.1"/>
    <property type="molecule type" value="Genomic_DNA"/>
</dbReference>
<feature type="region of interest" description="Disordered" evidence="1">
    <location>
        <begin position="241"/>
        <end position="311"/>
    </location>
</feature>
<accession>A0A7U2ICH0</accession>
<gene>
    <name evidence="2" type="ORF">JI435_308420</name>
</gene>
<reference evidence="3" key="1">
    <citation type="journal article" date="2021" name="BMC Genomics">
        <title>Chromosome-level genome assembly and manually-curated proteome of model necrotroph Parastagonospora nodorum Sn15 reveals a genome-wide trove of candidate effector homologs, and redundancy of virulence-related functions within an accessory chromosome.</title>
        <authorList>
            <person name="Bertazzoni S."/>
            <person name="Jones D.A.B."/>
            <person name="Phan H.T."/>
            <person name="Tan K.-C."/>
            <person name="Hane J.K."/>
        </authorList>
    </citation>
    <scope>NUCLEOTIDE SEQUENCE [LARGE SCALE GENOMIC DNA]</scope>
    <source>
        <strain evidence="3">SN15 / ATCC MYA-4574 / FGSC 10173)</strain>
    </source>
</reference>
<proteinExistence type="predicted"/>
<evidence type="ECO:0000313" key="3">
    <source>
        <dbReference type="Proteomes" id="UP000663193"/>
    </source>
</evidence>
<feature type="compositionally biased region" description="Polar residues" evidence="1">
    <location>
        <begin position="283"/>
        <end position="305"/>
    </location>
</feature>
<dbReference type="OrthoDB" id="2401965at2759"/>
<feature type="compositionally biased region" description="Polar residues" evidence="1">
    <location>
        <begin position="254"/>
        <end position="265"/>
    </location>
</feature>
<evidence type="ECO:0000313" key="2">
    <source>
        <dbReference type="EMBL" id="QRD07284.1"/>
    </source>
</evidence>
<evidence type="ECO:0000256" key="1">
    <source>
        <dbReference type="SAM" id="MobiDB-lite"/>
    </source>
</evidence>
<protein>
    <submittedName>
        <fullName evidence="2">Uncharacterized protein</fullName>
    </submittedName>
</protein>
<sequence length="372" mass="39949">MQSRCSTMQSTSKHSSYTQPGCAFRSPIGSILAFAFCFLLMTAWPLSFLSSASPSLMGFSTPSKAALHQALTGSCLSLTPSLPNYGVSMSSSSRSADGTRYTSALALTPRKLEFELASYNTRTAASSPVESEMRRTRATNRSTQHCSVTVLCLPQHMSQHSALHSSPSRPHFISFCGLCTIGRRSTAFRLVLGRAMTMNGRAFHLTIPSPKASLSESTTSISLLNSSNSWPLSLFRGSERSVENGMRSRRQSEVQKSTGSSSTTRLCAIRDRSPRTWPEASAMSRSKGSTALPVTNRSQRGSGWTATPPLPDTNLLSTTAVVSTANPATTKPKTGMSFIATNLLIVTSVAVEFSTNSTDSNNLGKFELTNIP</sequence>
<dbReference type="AlphaFoldDB" id="A0A7U2ICH0"/>
<name>A0A7U2ICH0_PHANO</name>